<proteinExistence type="predicted"/>
<dbReference type="InterPro" id="IPR002466">
    <property type="entry name" value="A_deamin"/>
</dbReference>
<dbReference type="GO" id="GO:0005730">
    <property type="term" value="C:nucleolus"/>
    <property type="evidence" value="ECO:0007669"/>
    <property type="project" value="TreeGrafter"/>
</dbReference>
<accession>A0AA88H9D4</accession>
<feature type="non-terminal residue" evidence="2">
    <location>
        <position position="1"/>
    </location>
</feature>
<dbReference type="GO" id="GO:0003726">
    <property type="term" value="F:double-stranded RNA adenosine deaminase activity"/>
    <property type="evidence" value="ECO:0007669"/>
    <property type="project" value="TreeGrafter"/>
</dbReference>
<evidence type="ECO:0000313" key="3">
    <source>
        <dbReference type="Proteomes" id="UP001187531"/>
    </source>
</evidence>
<dbReference type="Proteomes" id="UP001187531">
    <property type="component" value="Unassembled WGS sequence"/>
</dbReference>
<feature type="non-terminal residue" evidence="2">
    <location>
        <position position="228"/>
    </location>
</feature>
<dbReference type="GO" id="GO:0005737">
    <property type="term" value="C:cytoplasm"/>
    <property type="evidence" value="ECO:0007669"/>
    <property type="project" value="TreeGrafter"/>
</dbReference>
<protein>
    <recommendedName>
        <fullName evidence="1">A to I editase domain-containing protein</fullName>
    </recommendedName>
</protein>
<dbReference type="GO" id="GO:0006382">
    <property type="term" value="P:adenosine to inosine editing"/>
    <property type="evidence" value="ECO:0007669"/>
    <property type="project" value="TreeGrafter"/>
</dbReference>
<gene>
    <name evidence="2" type="ORF">QYM36_020094</name>
</gene>
<comment type="caution">
    <text evidence="2">The sequence shown here is derived from an EMBL/GenBank/DDBJ whole genome shotgun (WGS) entry which is preliminary data.</text>
</comment>
<dbReference type="Pfam" id="PF02137">
    <property type="entry name" value="A_deamin"/>
    <property type="match status" value="1"/>
</dbReference>
<dbReference type="GO" id="GO:0006396">
    <property type="term" value="P:RNA processing"/>
    <property type="evidence" value="ECO:0007669"/>
    <property type="project" value="InterPro"/>
</dbReference>
<dbReference type="PANTHER" id="PTHR10910:SF62">
    <property type="entry name" value="AT07585P-RELATED"/>
    <property type="match status" value="1"/>
</dbReference>
<keyword evidence="3" id="KW-1185">Reference proteome</keyword>
<name>A0AA88H9D4_ARTSF</name>
<evidence type="ECO:0000259" key="1">
    <source>
        <dbReference type="PROSITE" id="PS50141"/>
    </source>
</evidence>
<evidence type="ECO:0000313" key="2">
    <source>
        <dbReference type="EMBL" id="KAK2701237.1"/>
    </source>
</evidence>
<reference evidence="2" key="1">
    <citation type="submission" date="2023-07" db="EMBL/GenBank/DDBJ databases">
        <title>Chromosome-level genome assembly of Artemia franciscana.</title>
        <authorList>
            <person name="Jo E."/>
        </authorList>
    </citation>
    <scope>NUCLEOTIDE SEQUENCE</scope>
    <source>
        <tissue evidence="2">Whole body</tissue>
    </source>
</reference>
<dbReference type="PANTHER" id="PTHR10910">
    <property type="entry name" value="EUKARYOTE SPECIFIC DSRNA BINDING PROTEIN"/>
    <property type="match status" value="1"/>
</dbReference>
<dbReference type="GO" id="GO:0008251">
    <property type="term" value="F:tRNA-specific adenosine deaminase activity"/>
    <property type="evidence" value="ECO:0007669"/>
    <property type="project" value="TreeGrafter"/>
</dbReference>
<feature type="domain" description="A to I editase" evidence="1">
    <location>
        <begin position="1"/>
        <end position="143"/>
    </location>
</feature>
<dbReference type="EMBL" id="JAVRJZ010006476">
    <property type="protein sequence ID" value="KAK2701237.1"/>
    <property type="molecule type" value="Genomic_DNA"/>
</dbReference>
<dbReference type="GO" id="GO:0003725">
    <property type="term" value="F:double-stranded RNA binding"/>
    <property type="evidence" value="ECO:0007669"/>
    <property type="project" value="TreeGrafter"/>
</dbReference>
<dbReference type="AlphaFoldDB" id="A0AA88H9D4"/>
<dbReference type="PROSITE" id="PS50141">
    <property type="entry name" value="A_DEAMIN_EDITASE"/>
    <property type="match status" value="1"/>
</dbReference>
<sequence>AIHLRFEGKLNNLPEGYNCHPCLIYRSPVDQHDRTTKNTPKTCYVWAKGWVEPEDISCKTGKLSQNQEPLKISKLSLFRMYTKIVQSSKILAEQDRHILEQRFYFDAKNLAKSYQIAKTNFEEAVNKCLLGRWSRQHPIRSMFTVQEATSPDNLIYFDGEAATPINMLRPSVFKWTIRAKVFQKSQTVMKNKKLVKESFGAAVKNSKLGKWSRQHPIRSMFTVQQDSW</sequence>
<organism evidence="2 3">
    <name type="scientific">Artemia franciscana</name>
    <name type="common">Brine shrimp</name>
    <name type="synonym">Artemia sanfranciscana</name>
    <dbReference type="NCBI Taxonomy" id="6661"/>
    <lineage>
        <taxon>Eukaryota</taxon>
        <taxon>Metazoa</taxon>
        <taxon>Ecdysozoa</taxon>
        <taxon>Arthropoda</taxon>
        <taxon>Crustacea</taxon>
        <taxon>Branchiopoda</taxon>
        <taxon>Anostraca</taxon>
        <taxon>Artemiidae</taxon>
        <taxon>Artemia</taxon>
    </lineage>
</organism>